<evidence type="ECO:0000256" key="1">
    <source>
        <dbReference type="ARBA" id="ARBA00004141"/>
    </source>
</evidence>
<dbReference type="PANTHER" id="PTHR11782">
    <property type="entry name" value="ADENOSINE/GUANOSINE DIPHOSPHATASE"/>
    <property type="match status" value="1"/>
</dbReference>
<comment type="similarity">
    <text evidence="2">Belongs to the GDA1/CD39 NTPase family.</text>
</comment>
<evidence type="ECO:0000256" key="9">
    <source>
        <dbReference type="SAM" id="Phobius"/>
    </source>
</evidence>
<accession>A0A7S4Q2K8</accession>
<evidence type="ECO:0000313" key="10">
    <source>
        <dbReference type="EMBL" id="CAE4570471.1"/>
    </source>
</evidence>
<dbReference type="GO" id="GO:0009134">
    <property type="term" value="P:nucleoside diphosphate catabolic process"/>
    <property type="evidence" value="ECO:0007669"/>
    <property type="project" value="TreeGrafter"/>
</dbReference>
<evidence type="ECO:0000256" key="7">
    <source>
        <dbReference type="ARBA" id="ARBA00023136"/>
    </source>
</evidence>
<dbReference type="Pfam" id="PF08449">
    <property type="entry name" value="UAA"/>
    <property type="match status" value="1"/>
</dbReference>
<evidence type="ECO:0000256" key="4">
    <source>
        <dbReference type="ARBA" id="ARBA00022692"/>
    </source>
</evidence>
<keyword evidence="4 9" id="KW-0812">Transmembrane</keyword>
<comment type="subcellular location">
    <subcellularLocation>
        <location evidence="1">Membrane</location>
        <topology evidence="1">Multi-pass membrane protein</topology>
    </subcellularLocation>
</comment>
<feature type="transmembrane region" description="Helical" evidence="9">
    <location>
        <begin position="64"/>
        <end position="83"/>
    </location>
</feature>
<gene>
    <name evidence="10" type="ORF">AMON00008_LOCUS10090</name>
</gene>
<feature type="transmembrane region" description="Helical" evidence="9">
    <location>
        <begin position="95"/>
        <end position="113"/>
    </location>
</feature>
<evidence type="ECO:0000256" key="8">
    <source>
        <dbReference type="PIRSR" id="PIRSR600407-1"/>
    </source>
</evidence>
<dbReference type="SUPFAM" id="SSF103481">
    <property type="entry name" value="Multidrug resistance efflux transporter EmrE"/>
    <property type="match status" value="1"/>
</dbReference>
<feature type="transmembrane region" description="Helical" evidence="9">
    <location>
        <begin position="367"/>
        <end position="386"/>
    </location>
</feature>
<keyword evidence="6 9" id="KW-1133">Transmembrane helix</keyword>
<keyword evidence="7 9" id="KW-0472">Membrane</keyword>
<evidence type="ECO:0000256" key="5">
    <source>
        <dbReference type="ARBA" id="ARBA00022801"/>
    </source>
</evidence>
<feature type="active site" description="Proton acceptor" evidence="8">
    <location>
        <position position="504"/>
    </location>
</feature>
<evidence type="ECO:0008006" key="11">
    <source>
        <dbReference type="Google" id="ProtNLM"/>
    </source>
</evidence>
<dbReference type="GO" id="GO:0055085">
    <property type="term" value="P:transmembrane transport"/>
    <property type="evidence" value="ECO:0007669"/>
    <property type="project" value="InterPro"/>
</dbReference>
<reference evidence="10" key="1">
    <citation type="submission" date="2021-01" db="EMBL/GenBank/DDBJ databases">
        <authorList>
            <person name="Corre E."/>
            <person name="Pelletier E."/>
            <person name="Niang G."/>
            <person name="Scheremetjew M."/>
            <person name="Finn R."/>
            <person name="Kale V."/>
            <person name="Holt S."/>
            <person name="Cochrane G."/>
            <person name="Meng A."/>
            <person name="Brown T."/>
            <person name="Cohen L."/>
        </authorList>
    </citation>
    <scope>NUCLEOTIDE SEQUENCE</scope>
    <source>
        <strain evidence="10">CCMP3105</strain>
    </source>
</reference>
<feature type="transmembrane region" description="Helical" evidence="9">
    <location>
        <begin position="241"/>
        <end position="260"/>
    </location>
</feature>
<dbReference type="GO" id="GO:0017110">
    <property type="term" value="F:nucleoside diphosphate phosphatase activity"/>
    <property type="evidence" value="ECO:0007669"/>
    <property type="project" value="TreeGrafter"/>
</dbReference>
<dbReference type="Gene3D" id="3.30.420.150">
    <property type="entry name" value="Exopolyphosphatase. Domain 2"/>
    <property type="match status" value="1"/>
</dbReference>
<evidence type="ECO:0000256" key="2">
    <source>
        <dbReference type="ARBA" id="ARBA00009283"/>
    </source>
</evidence>
<feature type="transmembrane region" description="Helical" evidence="9">
    <location>
        <begin position="280"/>
        <end position="302"/>
    </location>
</feature>
<evidence type="ECO:0000256" key="3">
    <source>
        <dbReference type="ARBA" id="ARBA00022448"/>
    </source>
</evidence>
<dbReference type="GO" id="GO:0016020">
    <property type="term" value="C:membrane"/>
    <property type="evidence" value="ECO:0007669"/>
    <property type="project" value="UniProtKB-SubCell"/>
</dbReference>
<dbReference type="Pfam" id="PF01150">
    <property type="entry name" value="GDA1_CD39"/>
    <property type="match status" value="1"/>
</dbReference>
<organism evidence="10">
    <name type="scientific">Alexandrium monilatum</name>
    <dbReference type="NCBI Taxonomy" id="311494"/>
    <lineage>
        <taxon>Eukaryota</taxon>
        <taxon>Sar</taxon>
        <taxon>Alveolata</taxon>
        <taxon>Dinophyceae</taxon>
        <taxon>Gonyaulacales</taxon>
        <taxon>Pyrocystaceae</taxon>
        <taxon>Alexandrium</taxon>
    </lineage>
</organism>
<dbReference type="PANTHER" id="PTHR11782:SF83">
    <property type="entry name" value="GUANOSINE-DIPHOSPHATASE"/>
    <property type="match status" value="1"/>
</dbReference>
<dbReference type="AlphaFoldDB" id="A0A7S4Q2K8"/>
<protein>
    <recommendedName>
        <fullName evidence="11">Sugar phosphate transporter domain-containing protein</fullName>
    </recommendedName>
</protein>
<dbReference type="InterPro" id="IPR037185">
    <property type="entry name" value="EmrE-like"/>
</dbReference>
<dbReference type="Gene3D" id="3.30.420.40">
    <property type="match status" value="1"/>
</dbReference>
<sequence>MGNGGEASPPAGAQVAGPCGKDAPDAYVDAEKNFPSNGSRDAAKDLRVTILGIPLHQLMPSERAQLVTVSVTVLTASVSFAALQERVLYVPGFKYTGWMAIITSLTYVLCACAERAAAGEPRRMGSMVEYAKLSLMTMGGMYLTNWSLRYLSYPLRVVFKSSKLIPVMLLSVVYLKRRYTASQYVSVTLLTAGVVIFTLGDAKGKASFDHRGIAIIALGSFLEALGANFEEQRLFNQLGCPASEVVLYSSLLGCLWAVAADLLNGDLSPAVRHSTDHPEAVAIIAFAALAGYVATNGVLVLIKHFGATLAEIVKCCRKILTICISFILYEKQLTRFHVVGCLLFAASFSVERAAAGGTSRRLAGLPMLAAIVLLCSASGSSTWSVVIDAGSLGSRVNIFRYDGWTSQLKDIDGRAQVWFGREPGIGAFAGNASGLHASLRPLLEVAVAVVPPSLRASTPLALRATGLRLLPRGAGDAVLAEARAALEPHGFKDAGVQVLKAEEEGECEWLTVNFLMGTFRPGVQAVTDPVAVVDLAADSVQVAYFLKDADAAEAKRRGRSRFVRKLALPLGSGYAHLYQHDYLGHGLMTARVEALREVEGLGAAQGGHPCLPSGEVVTLRHGGRDLRGRGAGDAAKCTALATAILRHDKDCNQDGWGRCTIAGNWGGPGFQQRLVLKSFFYDRMIEAGVLGTGTPNETMAIANFTQAARRACEASARGLEAVVAAHPQAPKEVAPWMCFDLSYMAALLSRGFGLDAARRAIVAKKILYDGRLFEASWALGMSIKSTKRVAR</sequence>
<dbReference type="EMBL" id="HBNR01015418">
    <property type="protein sequence ID" value="CAE4570471.1"/>
    <property type="molecule type" value="Transcribed_RNA"/>
</dbReference>
<feature type="transmembrane region" description="Helical" evidence="9">
    <location>
        <begin position="212"/>
        <end position="229"/>
    </location>
</feature>
<proteinExistence type="inferred from homology"/>
<feature type="transmembrane region" description="Helical" evidence="9">
    <location>
        <begin position="182"/>
        <end position="200"/>
    </location>
</feature>
<name>A0A7S4Q2K8_9DINO</name>
<feature type="transmembrane region" description="Helical" evidence="9">
    <location>
        <begin position="133"/>
        <end position="151"/>
    </location>
</feature>
<keyword evidence="3" id="KW-0813">Transport</keyword>
<dbReference type="InterPro" id="IPR000407">
    <property type="entry name" value="GDA1_CD39_NTPase"/>
</dbReference>
<keyword evidence="5" id="KW-0378">Hydrolase</keyword>
<dbReference type="InterPro" id="IPR013657">
    <property type="entry name" value="SCL35B1-4/HUT1"/>
</dbReference>
<evidence type="ECO:0000256" key="6">
    <source>
        <dbReference type="ARBA" id="ARBA00022989"/>
    </source>
</evidence>